<dbReference type="AlphaFoldDB" id="A0A0D3JA18"/>
<sequence>MSGIDFAALRREREARQGAPSSAATAASSGSTTDVTSGGRRLDGVEVELSPAAERQAGPVIYVGGACKDASGHHALRPAAVPPSAVEVDCRKSGTEVRVRGNVATLTAGLGSLHDRKPASDAECERVVEFLQRDARAIDASLRRGESVWVHCGFNRGPSGLLAYLLLYTDASWDEACGALKAARPRARGRHNTFRQQLEQLADGPKANVLLADHRSLDIRDGGNDPCDDDRR</sequence>
<dbReference type="HOGENOM" id="CLU_1196742_0_0_1"/>
<dbReference type="RefSeq" id="XP_005774739.1">
    <property type="nucleotide sequence ID" value="XM_005774682.1"/>
</dbReference>
<evidence type="ECO:0000256" key="1">
    <source>
        <dbReference type="SAM" id="MobiDB-lite"/>
    </source>
</evidence>
<reference evidence="2" key="2">
    <citation type="submission" date="2024-10" db="UniProtKB">
        <authorList>
            <consortium name="EnsemblProtists"/>
        </authorList>
    </citation>
    <scope>IDENTIFICATION</scope>
</reference>
<dbReference type="PaxDb" id="2903-EOD20353"/>
<evidence type="ECO:0000313" key="2">
    <source>
        <dbReference type="EnsemblProtists" id="EOD20353"/>
    </source>
</evidence>
<accession>A0A0D3JA18</accession>
<dbReference type="Gene3D" id="3.90.190.10">
    <property type="entry name" value="Protein tyrosine phosphatase superfamily"/>
    <property type="match status" value="1"/>
</dbReference>
<feature type="compositionally biased region" description="Low complexity" evidence="1">
    <location>
        <begin position="18"/>
        <end position="39"/>
    </location>
</feature>
<dbReference type="EnsemblProtists" id="EOD20353">
    <property type="protein sequence ID" value="EOD20353"/>
    <property type="gene ID" value="EMIHUDRAFT_242079"/>
</dbReference>
<reference evidence="3" key="1">
    <citation type="journal article" date="2013" name="Nature">
        <title>Pan genome of the phytoplankton Emiliania underpins its global distribution.</title>
        <authorList>
            <person name="Read B.A."/>
            <person name="Kegel J."/>
            <person name="Klute M.J."/>
            <person name="Kuo A."/>
            <person name="Lefebvre S.C."/>
            <person name="Maumus F."/>
            <person name="Mayer C."/>
            <person name="Miller J."/>
            <person name="Monier A."/>
            <person name="Salamov A."/>
            <person name="Young J."/>
            <person name="Aguilar M."/>
            <person name="Claverie J.M."/>
            <person name="Frickenhaus S."/>
            <person name="Gonzalez K."/>
            <person name="Herman E.K."/>
            <person name="Lin Y.C."/>
            <person name="Napier J."/>
            <person name="Ogata H."/>
            <person name="Sarno A.F."/>
            <person name="Shmutz J."/>
            <person name="Schroeder D."/>
            <person name="de Vargas C."/>
            <person name="Verret F."/>
            <person name="von Dassow P."/>
            <person name="Valentin K."/>
            <person name="Van de Peer Y."/>
            <person name="Wheeler G."/>
            <person name="Dacks J.B."/>
            <person name="Delwiche C.F."/>
            <person name="Dyhrman S.T."/>
            <person name="Glockner G."/>
            <person name="John U."/>
            <person name="Richards T."/>
            <person name="Worden A.Z."/>
            <person name="Zhang X."/>
            <person name="Grigoriev I.V."/>
            <person name="Allen A.E."/>
            <person name="Bidle K."/>
            <person name="Borodovsky M."/>
            <person name="Bowler C."/>
            <person name="Brownlee C."/>
            <person name="Cock J.M."/>
            <person name="Elias M."/>
            <person name="Gladyshev V.N."/>
            <person name="Groth M."/>
            <person name="Guda C."/>
            <person name="Hadaegh A."/>
            <person name="Iglesias-Rodriguez M.D."/>
            <person name="Jenkins J."/>
            <person name="Jones B.M."/>
            <person name="Lawson T."/>
            <person name="Leese F."/>
            <person name="Lindquist E."/>
            <person name="Lobanov A."/>
            <person name="Lomsadze A."/>
            <person name="Malik S.B."/>
            <person name="Marsh M.E."/>
            <person name="Mackinder L."/>
            <person name="Mock T."/>
            <person name="Mueller-Roeber B."/>
            <person name="Pagarete A."/>
            <person name="Parker M."/>
            <person name="Probert I."/>
            <person name="Quesneville H."/>
            <person name="Raines C."/>
            <person name="Rensing S.A."/>
            <person name="Riano-Pachon D.M."/>
            <person name="Richier S."/>
            <person name="Rokitta S."/>
            <person name="Shiraiwa Y."/>
            <person name="Soanes D.M."/>
            <person name="van der Giezen M."/>
            <person name="Wahlund T.M."/>
            <person name="Williams B."/>
            <person name="Wilson W."/>
            <person name="Wolfe G."/>
            <person name="Wurch L.L."/>
        </authorList>
    </citation>
    <scope>NUCLEOTIDE SEQUENCE</scope>
</reference>
<protein>
    <recommendedName>
        <fullName evidence="4">Tyrosine specific protein phosphatases domain-containing protein</fullName>
    </recommendedName>
</protein>
<dbReference type="GeneID" id="17267857"/>
<feature type="region of interest" description="Disordered" evidence="1">
    <location>
        <begin position="1"/>
        <end position="40"/>
    </location>
</feature>
<dbReference type="KEGG" id="ehx:EMIHUDRAFT_242079"/>
<keyword evidence="3" id="KW-1185">Reference proteome</keyword>
<dbReference type="InterPro" id="IPR029021">
    <property type="entry name" value="Prot-tyrosine_phosphatase-like"/>
</dbReference>
<evidence type="ECO:0008006" key="4">
    <source>
        <dbReference type="Google" id="ProtNLM"/>
    </source>
</evidence>
<proteinExistence type="predicted"/>
<dbReference type="SUPFAM" id="SSF52799">
    <property type="entry name" value="(Phosphotyrosine protein) phosphatases II"/>
    <property type="match status" value="1"/>
</dbReference>
<dbReference type="KEGG" id="ehx:EMIHUDRAFT_207497"/>
<organism evidence="2 3">
    <name type="scientific">Emiliania huxleyi (strain CCMP1516)</name>
    <dbReference type="NCBI Taxonomy" id="280463"/>
    <lineage>
        <taxon>Eukaryota</taxon>
        <taxon>Haptista</taxon>
        <taxon>Haptophyta</taxon>
        <taxon>Prymnesiophyceae</taxon>
        <taxon>Isochrysidales</taxon>
        <taxon>Noelaerhabdaceae</taxon>
        <taxon>Emiliania</taxon>
    </lineage>
</organism>
<dbReference type="RefSeq" id="XP_005772782.1">
    <property type="nucleotide sequence ID" value="XM_005772725.1"/>
</dbReference>
<dbReference type="Proteomes" id="UP000013827">
    <property type="component" value="Unassembled WGS sequence"/>
</dbReference>
<name>A0A0D3JA18_EMIH1</name>
<dbReference type="EnsemblProtists" id="EOD22310">
    <property type="protein sequence ID" value="EOD22310"/>
    <property type="gene ID" value="EMIHUDRAFT_207497"/>
</dbReference>
<dbReference type="GeneID" id="17265895"/>
<evidence type="ECO:0000313" key="3">
    <source>
        <dbReference type="Proteomes" id="UP000013827"/>
    </source>
</evidence>